<evidence type="ECO:0000313" key="14">
    <source>
        <dbReference type="EMBL" id="KAF3762503.1"/>
    </source>
</evidence>
<dbReference type="InterPro" id="IPR017871">
    <property type="entry name" value="ABC_transporter-like_CS"/>
</dbReference>
<dbReference type="Pfam" id="PF00664">
    <property type="entry name" value="ABC_membrane"/>
    <property type="match status" value="1"/>
</dbReference>
<dbReference type="PROSITE" id="PS50893">
    <property type="entry name" value="ABC_TRANSPORTER_2"/>
    <property type="match status" value="1"/>
</dbReference>
<feature type="transmembrane region" description="Helical" evidence="11">
    <location>
        <begin position="133"/>
        <end position="152"/>
    </location>
</feature>
<keyword evidence="5" id="KW-0067">ATP-binding</keyword>
<dbReference type="CDD" id="cd18583">
    <property type="entry name" value="ABC_6TM_HMT1"/>
    <property type="match status" value="1"/>
</dbReference>
<dbReference type="Pfam" id="PF00005">
    <property type="entry name" value="ABC_tran"/>
    <property type="match status" value="1"/>
</dbReference>
<dbReference type="EMBL" id="MU032350">
    <property type="protein sequence ID" value="KAF3762503.1"/>
    <property type="molecule type" value="Genomic_DNA"/>
</dbReference>
<comment type="similarity">
    <text evidence="9">Belongs to the ABC transporter superfamily. ABCB family. Heavy Metal importer (TC 3.A.1.210) subfamily.</text>
</comment>
<dbReference type="Proteomes" id="UP000803844">
    <property type="component" value="Unassembled WGS sequence"/>
</dbReference>
<evidence type="ECO:0000256" key="11">
    <source>
        <dbReference type="SAM" id="Phobius"/>
    </source>
</evidence>
<dbReference type="PANTHER" id="PTHR24221:SF503">
    <property type="entry name" value="MITOCHONDRIAL POTASSIUM CHANNEL ATP-BINDING SUBUNIT"/>
    <property type="match status" value="1"/>
</dbReference>
<evidence type="ECO:0000259" key="12">
    <source>
        <dbReference type="PROSITE" id="PS50893"/>
    </source>
</evidence>
<dbReference type="PANTHER" id="PTHR24221">
    <property type="entry name" value="ATP-BINDING CASSETTE SUB-FAMILY B"/>
    <property type="match status" value="1"/>
</dbReference>
<dbReference type="InterPro" id="IPR003439">
    <property type="entry name" value="ABC_transporter-like_ATP-bd"/>
</dbReference>
<dbReference type="GO" id="GO:0005524">
    <property type="term" value="F:ATP binding"/>
    <property type="evidence" value="ECO:0007669"/>
    <property type="project" value="UniProtKB-KW"/>
</dbReference>
<dbReference type="InterPro" id="IPR039421">
    <property type="entry name" value="Type_1_exporter"/>
</dbReference>
<feature type="transmembrane region" description="Helical" evidence="11">
    <location>
        <begin position="494"/>
        <end position="513"/>
    </location>
</feature>
<feature type="region of interest" description="Disordered" evidence="10">
    <location>
        <begin position="825"/>
        <end position="905"/>
    </location>
</feature>
<feature type="non-terminal residue" evidence="14">
    <location>
        <position position="905"/>
    </location>
</feature>
<reference evidence="14" key="1">
    <citation type="journal article" date="2020" name="Phytopathology">
        <title>Genome sequence of the chestnut blight fungus Cryphonectria parasitica EP155: A fundamental resource for an archetypical invasive plant pathogen.</title>
        <authorList>
            <person name="Crouch J.A."/>
            <person name="Dawe A."/>
            <person name="Aerts A."/>
            <person name="Barry K."/>
            <person name="Churchill A.C.L."/>
            <person name="Grimwood J."/>
            <person name="Hillman B."/>
            <person name="Milgroom M.G."/>
            <person name="Pangilinan J."/>
            <person name="Smith M."/>
            <person name="Salamov A."/>
            <person name="Schmutz J."/>
            <person name="Yadav J."/>
            <person name="Grigoriev I.V."/>
            <person name="Nuss D."/>
        </authorList>
    </citation>
    <scope>NUCLEOTIDE SEQUENCE</scope>
    <source>
        <strain evidence="14">EP155</strain>
    </source>
</reference>
<evidence type="ECO:0000259" key="13">
    <source>
        <dbReference type="PROSITE" id="PS50929"/>
    </source>
</evidence>
<evidence type="ECO:0008006" key="16">
    <source>
        <dbReference type="Google" id="ProtNLM"/>
    </source>
</evidence>
<evidence type="ECO:0000256" key="3">
    <source>
        <dbReference type="ARBA" id="ARBA00022692"/>
    </source>
</evidence>
<dbReference type="GeneID" id="63832866"/>
<dbReference type="GO" id="GO:0016887">
    <property type="term" value="F:ATP hydrolysis activity"/>
    <property type="evidence" value="ECO:0007669"/>
    <property type="project" value="InterPro"/>
</dbReference>
<dbReference type="PROSITE" id="PS50929">
    <property type="entry name" value="ABC_TM1F"/>
    <property type="match status" value="1"/>
</dbReference>
<keyword evidence="6" id="KW-0809">Transit peptide</keyword>
<feature type="transmembrane region" description="Helical" evidence="11">
    <location>
        <begin position="382"/>
        <end position="401"/>
    </location>
</feature>
<feature type="compositionally biased region" description="Basic and acidic residues" evidence="10">
    <location>
        <begin position="200"/>
        <end position="224"/>
    </location>
</feature>
<evidence type="ECO:0000256" key="6">
    <source>
        <dbReference type="ARBA" id="ARBA00022946"/>
    </source>
</evidence>
<protein>
    <recommendedName>
        <fullName evidence="16">Heavy metal tolerance protein</fullName>
    </recommendedName>
</protein>
<evidence type="ECO:0000256" key="2">
    <source>
        <dbReference type="ARBA" id="ARBA00022448"/>
    </source>
</evidence>
<dbReference type="OrthoDB" id="6500128at2759"/>
<feature type="domain" description="ABC transporter" evidence="12">
    <location>
        <begin position="586"/>
        <end position="820"/>
    </location>
</feature>
<dbReference type="InterPro" id="IPR036640">
    <property type="entry name" value="ABC1_TM_sf"/>
</dbReference>
<dbReference type="SMART" id="SM00382">
    <property type="entry name" value="AAA"/>
    <property type="match status" value="1"/>
</dbReference>
<sequence length="905" mass="100186">RLLVSLRYTLPSLIFVYFMVCSAFAACTFQKHTSVTQRPRRAIIPYLLLIIATTYLAQCSLSLTHWHDVHQSKVIGDLACALVYGLEFAILHGTRDPVWHSYSGSLAITLALEPILATLSLRSSNYQTSMPIGILKVLVLAARFACLLLALVNCCSSQKYDPAGIRGDAEHQSLLRKPANGESEDTLVTEYGSTEVAADDSSRAISKDPESEWERSQRLAEEQRDKRLRDSGNWFIYAKSFKIFLPYIWPVNDRRLQFHAILVVLCLLANNGLNVLIPNQLGVVTKSLTESAKGGSPTDAVDPWIQVLIFAALKISGSSAGLSLLRQRLWLPVEQYSARAMVEAAHSHIMKLDAHFHDTKSLSDMLMAIQHGDSITRALDTVCFSLLPNFIDLGVAFIYLTAKFGPWEGLITISTMTFFIYLSTAAIASSRAARQAYSKAWYEEWYIMNSGLSGWTTVASFNQVEHEINRFSVAVQDRVAKSQVYTLNMYRSQALQYLVLSAGLLAGLFLAVWQVTQEHSIDASDFVVLLTYWSQLVTPLNFFAGLGKTVNRDLIDAERLLEIMETQSKVISKPGAPSFQLKEGSIEFRSVRFSYDRKREILKDVSFSVKPGQTIALVGKTGAGKSTILKLLNRFYDVTDGDIRIDGQDIRDVELTSLREHIGVVPQNPVLFNDSIMDNVRYARLDASDEEVHSACKAAAIHEQILGFSDGYNTRVGERGVKLSGGELQRVAIARAILKQPKIVLLDEATSAVDTETETQIQDALRRLCKNRTTFIVAHRLSTIVSADRILVVSDGEIIEDGTHESLISAGGRYAELWTKQIFAKPKDEDGGSTGNGQNPKARVETAVETTHTDLVEAELQSEDGGEQSAQVKTPSGHKREESKLNPNAQEFTPRSALAASASYS</sequence>
<feature type="transmembrane region" description="Helical" evidence="11">
    <location>
        <begin position="407"/>
        <end position="429"/>
    </location>
</feature>
<dbReference type="GO" id="GO:0140359">
    <property type="term" value="F:ABC-type transporter activity"/>
    <property type="evidence" value="ECO:0007669"/>
    <property type="project" value="InterPro"/>
</dbReference>
<feature type="non-terminal residue" evidence="14">
    <location>
        <position position="1"/>
    </location>
</feature>
<dbReference type="InterPro" id="IPR011527">
    <property type="entry name" value="ABC1_TM_dom"/>
</dbReference>
<keyword evidence="7 11" id="KW-1133">Transmembrane helix</keyword>
<dbReference type="Pfam" id="PF07145">
    <property type="entry name" value="PAM2"/>
    <property type="match status" value="1"/>
</dbReference>
<dbReference type="SUPFAM" id="SSF90123">
    <property type="entry name" value="ABC transporter transmembrane region"/>
    <property type="match status" value="1"/>
</dbReference>
<keyword evidence="2" id="KW-0813">Transport</keyword>
<organism evidence="14 15">
    <name type="scientific">Cryphonectria parasitica (strain ATCC 38755 / EP155)</name>
    <dbReference type="NCBI Taxonomy" id="660469"/>
    <lineage>
        <taxon>Eukaryota</taxon>
        <taxon>Fungi</taxon>
        <taxon>Dikarya</taxon>
        <taxon>Ascomycota</taxon>
        <taxon>Pezizomycotina</taxon>
        <taxon>Sordariomycetes</taxon>
        <taxon>Sordariomycetidae</taxon>
        <taxon>Diaporthales</taxon>
        <taxon>Cryphonectriaceae</taxon>
        <taxon>Cryphonectria-Endothia species complex</taxon>
        <taxon>Cryphonectria</taxon>
    </lineage>
</organism>
<keyword evidence="4" id="KW-0547">Nucleotide-binding</keyword>
<dbReference type="Gene3D" id="3.40.50.300">
    <property type="entry name" value="P-loop containing nucleotide triphosphate hydrolases"/>
    <property type="match status" value="1"/>
</dbReference>
<feature type="transmembrane region" description="Helical" evidence="11">
    <location>
        <begin position="99"/>
        <end position="121"/>
    </location>
</feature>
<feature type="compositionally biased region" description="Basic and acidic residues" evidence="10">
    <location>
        <begin position="842"/>
        <end position="855"/>
    </location>
</feature>
<dbReference type="InterPro" id="IPR027417">
    <property type="entry name" value="P-loop_NTPase"/>
</dbReference>
<feature type="transmembrane region" description="Helical" evidence="11">
    <location>
        <begin position="43"/>
        <end position="63"/>
    </location>
</feature>
<accession>A0A9P4XX35</accession>
<dbReference type="CDD" id="cd03253">
    <property type="entry name" value="ABCC_ATM1_transporter"/>
    <property type="match status" value="1"/>
</dbReference>
<feature type="transmembrane region" description="Helical" evidence="11">
    <location>
        <begin position="12"/>
        <end position="31"/>
    </location>
</feature>
<evidence type="ECO:0000256" key="1">
    <source>
        <dbReference type="ARBA" id="ARBA00004141"/>
    </source>
</evidence>
<dbReference type="Gene3D" id="1.20.1560.10">
    <property type="entry name" value="ABC transporter type 1, transmembrane domain"/>
    <property type="match status" value="1"/>
</dbReference>
<proteinExistence type="inferred from homology"/>
<dbReference type="FunFam" id="3.40.50.300:FF:000186">
    <property type="entry name" value="ATP-binding cassette sub-family B member 7, mitochondrial"/>
    <property type="match status" value="1"/>
</dbReference>
<dbReference type="GO" id="GO:0000041">
    <property type="term" value="P:transition metal ion transport"/>
    <property type="evidence" value="ECO:0007669"/>
    <property type="project" value="UniProtKB-ARBA"/>
</dbReference>
<dbReference type="GO" id="GO:0016020">
    <property type="term" value="C:membrane"/>
    <property type="evidence" value="ECO:0007669"/>
    <property type="project" value="UniProtKB-SubCell"/>
</dbReference>
<dbReference type="AlphaFoldDB" id="A0A9P4XX35"/>
<evidence type="ECO:0000256" key="5">
    <source>
        <dbReference type="ARBA" id="ARBA00022840"/>
    </source>
</evidence>
<feature type="transmembrane region" description="Helical" evidence="11">
    <location>
        <begin position="304"/>
        <end position="325"/>
    </location>
</feature>
<keyword evidence="15" id="KW-1185">Reference proteome</keyword>
<dbReference type="PROSITE" id="PS00211">
    <property type="entry name" value="ABC_TRANSPORTER_1"/>
    <property type="match status" value="1"/>
</dbReference>
<evidence type="ECO:0000256" key="8">
    <source>
        <dbReference type="ARBA" id="ARBA00023136"/>
    </source>
</evidence>
<dbReference type="SUPFAM" id="SSF52540">
    <property type="entry name" value="P-loop containing nucleoside triphosphate hydrolases"/>
    <property type="match status" value="1"/>
</dbReference>
<keyword evidence="3 11" id="KW-0812">Transmembrane</keyword>
<name>A0A9P4XX35_CRYP1</name>
<evidence type="ECO:0000256" key="10">
    <source>
        <dbReference type="SAM" id="MobiDB-lite"/>
    </source>
</evidence>
<evidence type="ECO:0000313" key="15">
    <source>
        <dbReference type="Proteomes" id="UP000803844"/>
    </source>
</evidence>
<comment type="subcellular location">
    <subcellularLocation>
        <location evidence="1">Membrane</location>
        <topology evidence="1">Multi-pass membrane protein</topology>
    </subcellularLocation>
</comment>
<feature type="transmembrane region" description="Helical" evidence="11">
    <location>
        <begin position="75"/>
        <end position="93"/>
    </location>
</feature>
<gene>
    <name evidence="14" type="ORF">M406DRAFT_226034</name>
</gene>
<feature type="domain" description="ABC transmembrane type-1" evidence="13">
    <location>
        <begin position="261"/>
        <end position="552"/>
    </location>
</feature>
<evidence type="ECO:0000256" key="9">
    <source>
        <dbReference type="ARBA" id="ARBA00024363"/>
    </source>
</evidence>
<feature type="region of interest" description="Disordered" evidence="10">
    <location>
        <begin position="199"/>
        <end position="224"/>
    </location>
</feature>
<evidence type="ECO:0000256" key="7">
    <source>
        <dbReference type="ARBA" id="ARBA00022989"/>
    </source>
</evidence>
<dbReference type="InterPro" id="IPR009818">
    <property type="entry name" value="PAM2_motif"/>
</dbReference>
<comment type="caution">
    <text evidence="14">The sequence shown here is derived from an EMBL/GenBank/DDBJ whole genome shotgun (WGS) entry which is preliminary data.</text>
</comment>
<evidence type="ECO:0000256" key="4">
    <source>
        <dbReference type="ARBA" id="ARBA00022741"/>
    </source>
</evidence>
<feature type="transmembrane region" description="Helical" evidence="11">
    <location>
        <begin position="258"/>
        <end position="277"/>
    </location>
</feature>
<keyword evidence="8 11" id="KW-0472">Membrane</keyword>
<feature type="compositionally biased region" description="Acidic residues" evidence="10">
    <location>
        <begin position="856"/>
        <end position="866"/>
    </location>
</feature>
<dbReference type="RefSeq" id="XP_040773482.1">
    <property type="nucleotide sequence ID" value="XM_040915737.1"/>
</dbReference>
<dbReference type="InterPro" id="IPR003593">
    <property type="entry name" value="AAA+_ATPase"/>
</dbReference>